<dbReference type="GO" id="GO:0044231">
    <property type="term" value="C:host cell presynaptic membrane"/>
    <property type="evidence" value="ECO:0007669"/>
    <property type="project" value="UniProtKB-KW"/>
</dbReference>
<name>A0A3S3R0D3_9ACAR</name>
<feature type="region of interest" description="Disordered" evidence="11">
    <location>
        <begin position="25"/>
        <end position="45"/>
    </location>
</feature>
<feature type="repeat" description="ANK" evidence="10">
    <location>
        <begin position="719"/>
        <end position="751"/>
    </location>
</feature>
<dbReference type="GO" id="GO:0006887">
    <property type="term" value="P:exocytosis"/>
    <property type="evidence" value="ECO:0007669"/>
    <property type="project" value="UniProtKB-KW"/>
</dbReference>
<feature type="region of interest" description="Disordered" evidence="11">
    <location>
        <begin position="356"/>
        <end position="389"/>
    </location>
</feature>
<dbReference type="InterPro" id="IPR047762">
    <property type="entry name" value="EHMT_CRR"/>
</dbReference>
<feature type="domain" description="Pre-SET" evidence="13">
    <location>
        <begin position="974"/>
        <end position="1037"/>
    </location>
</feature>
<feature type="compositionally biased region" description="Low complexity" evidence="11">
    <location>
        <begin position="361"/>
        <end position="373"/>
    </location>
</feature>
<gene>
    <name evidence="14" type="ORF">B4U79_09382</name>
</gene>
<dbReference type="GO" id="GO:0000122">
    <property type="term" value="P:negative regulation of transcription by RNA polymerase II"/>
    <property type="evidence" value="ECO:0007669"/>
    <property type="project" value="TreeGrafter"/>
</dbReference>
<dbReference type="Proteomes" id="UP000285301">
    <property type="component" value="Unassembled WGS sequence"/>
</dbReference>
<dbReference type="InterPro" id="IPR036770">
    <property type="entry name" value="Ankyrin_rpt-contain_sf"/>
</dbReference>
<feature type="repeat" description="ANK" evidence="10">
    <location>
        <begin position="752"/>
        <end position="785"/>
    </location>
</feature>
<dbReference type="Gene3D" id="1.25.40.20">
    <property type="entry name" value="Ankyrin repeat-containing domain"/>
    <property type="match status" value="1"/>
</dbReference>
<evidence type="ECO:0000313" key="15">
    <source>
        <dbReference type="Proteomes" id="UP000285301"/>
    </source>
</evidence>
<dbReference type="Pfam" id="PF00023">
    <property type="entry name" value="Ank"/>
    <property type="match status" value="2"/>
</dbReference>
<dbReference type="SMART" id="SM00248">
    <property type="entry name" value="ANK"/>
    <property type="match status" value="6"/>
</dbReference>
<dbReference type="GO" id="GO:0005634">
    <property type="term" value="C:nucleus"/>
    <property type="evidence" value="ECO:0007669"/>
    <property type="project" value="InterPro"/>
</dbReference>
<reference evidence="14 15" key="1">
    <citation type="journal article" date="2018" name="Gigascience">
        <title>Genomes of trombidid mites reveal novel predicted allergens and laterally-transferred genes associated with secondary metabolism.</title>
        <authorList>
            <person name="Dong X."/>
            <person name="Chaisiri K."/>
            <person name="Xia D."/>
            <person name="Armstrong S.D."/>
            <person name="Fang Y."/>
            <person name="Donnelly M.J."/>
            <person name="Kadowaki T."/>
            <person name="McGarry J.W."/>
            <person name="Darby A.C."/>
            <person name="Makepeace B.L."/>
        </authorList>
    </citation>
    <scope>NUCLEOTIDE SEQUENCE [LARGE SCALE GENOMIC DNA]</scope>
    <source>
        <strain evidence="14">UoL-WK</strain>
    </source>
</reference>
<feature type="compositionally biased region" description="Polar residues" evidence="11">
    <location>
        <begin position="222"/>
        <end position="244"/>
    </location>
</feature>
<dbReference type="PROSITE" id="PS50088">
    <property type="entry name" value="ANK_REPEAT"/>
    <property type="match status" value="6"/>
</dbReference>
<evidence type="ECO:0000256" key="5">
    <source>
        <dbReference type="ARBA" id="ARBA00022537"/>
    </source>
</evidence>
<keyword evidence="9" id="KW-1053">Target membrane</keyword>
<feature type="repeat" description="ANK" evidence="10">
    <location>
        <begin position="819"/>
        <end position="851"/>
    </location>
</feature>
<evidence type="ECO:0000256" key="1">
    <source>
        <dbReference type="ARBA" id="ARBA00004175"/>
    </source>
</evidence>
<evidence type="ECO:0000256" key="3">
    <source>
        <dbReference type="ARBA" id="ARBA00022454"/>
    </source>
</evidence>
<dbReference type="CDD" id="cd10543">
    <property type="entry name" value="SET_EHMT"/>
    <property type="match status" value="1"/>
</dbReference>
<keyword evidence="6 14" id="KW-0489">Methyltransferase</keyword>
<comment type="subcellular location">
    <subcellularLocation>
        <location evidence="2">Chromosome</location>
    </subcellularLocation>
    <subcellularLocation>
        <location evidence="1">Target cell membrane</location>
    </subcellularLocation>
</comment>
<protein>
    <submittedName>
        <fullName evidence="14">Histone-lysine N-methyltransferase EHMT2-like protein</fullName>
    </submittedName>
</protein>
<keyword evidence="14" id="KW-0808">Transferase</keyword>
<dbReference type="Pfam" id="PF12796">
    <property type="entry name" value="Ank_2"/>
    <property type="match status" value="2"/>
</dbReference>
<feature type="compositionally biased region" description="Low complexity" evidence="11">
    <location>
        <begin position="246"/>
        <end position="255"/>
    </location>
</feature>
<evidence type="ECO:0000256" key="11">
    <source>
        <dbReference type="SAM" id="MobiDB-lite"/>
    </source>
</evidence>
<dbReference type="InterPro" id="IPR001214">
    <property type="entry name" value="SET_dom"/>
</dbReference>
<keyword evidence="8" id="KW-0528">Neurotoxin</keyword>
<dbReference type="SMART" id="SM00317">
    <property type="entry name" value="SET"/>
    <property type="match status" value="1"/>
</dbReference>
<dbReference type="GO" id="GO:0002039">
    <property type="term" value="F:p53 binding"/>
    <property type="evidence" value="ECO:0007669"/>
    <property type="project" value="InterPro"/>
</dbReference>
<keyword evidence="15" id="KW-1185">Reference proteome</keyword>
<feature type="repeat" description="ANK" evidence="10">
    <location>
        <begin position="852"/>
        <end position="884"/>
    </location>
</feature>
<dbReference type="GO" id="GO:0000785">
    <property type="term" value="C:chromatin"/>
    <property type="evidence" value="ECO:0007669"/>
    <property type="project" value="TreeGrafter"/>
</dbReference>
<dbReference type="Gene3D" id="2.170.270.10">
    <property type="entry name" value="SET domain"/>
    <property type="match status" value="1"/>
</dbReference>
<dbReference type="InterPro" id="IPR002110">
    <property type="entry name" value="Ankyrin_rpt"/>
</dbReference>
<feature type="domain" description="SET" evidence="12">
    <location>
        <begin position="1031"/>
        <end position="1150"/>
    </location>
</feature>
<proteinExistence type="predicted"/>
<feature type="compositionally biased region" description="Low complexity" evidence="11">
    <location>
        <begin position="176"/>
        <end position="187"/>
    </location>
</feature>
<evidence type="ECO:0000259" key="12">
    <source>
        <dbReference type="PROSITE" id="PS50280"/>
    </source>
</evidence>
<dbReference type="SUPFAM" id="SSF82199">
    <property type="entry name" value="SET domain"/>
    <property type="match status" value="1"/>
</dbReference>
<feature type="region of interest" description="Disordered" evidence="11">
    <location>
        <begin position="75"/>
        <end position="94"/>
    </location>
</feature>
<keyword evidence="3" id="KW-0158">Chromosome</keyword>
<dbReference type="STRING" id="1965070.A0A3S3R0D3"/>
<dbReference type="InterPro" id="IPR043550">
    <property type="entry name" value="EHMT1/EHMT2"/>
</dbReference>
<feature type="region of interest" description="Disordered" evidence="11">
    <location>
        <begin position="209"/>
        <end position="266"/>
    </location>
</feature>
<dbReference type="SUPFAM" id="SSF48403">
    <property type="entry name" value="Ankyrin repeat"/>
    <property type="match status" value="1"/>
</dbReference>
<sequence>MSLVLPSEDEKRGVPSSVDANVSAVSGEFGSTSQQSTADSLSTSKSVCDMLQDTLRNMPNKGSARKGFARSVAPSSAQHEAQAKFKPDRPASSSSAVASTAAGAVTGIVVAPSAAELAASAVVTGARSHNRARKSFANDQHSSGAKAVDNAAPGNITVSASSLPSSSHDEKNENHSSAPSSLSGVLSGKKRKRYYKGATYNLFLSKKVKKRTAQQRVKTKNDNGSNAGTDTLGEESNQSFTAGTGSEVESISSNDENNEDSCDKPADQEVVENGEQVNGDVSADNADKKDVEMTDMAGVNNFAPDLGAENNEPIDEQNVQLLQSAAEQSESLTEERGENLECSGINVPQAITYPLPKRSAGSSQSVTKGGSSSAASVNQNESNSAKSNDQKILLRISSTGSVQSASSLISSSYNGGGDQAIKFFVMNDPKNTAPFGTCLCSEKPIANKNETTKGKPLFCQAIDSFDGKLIGCCNQARLTSLFRASKRVPYRVFCEVHLARLRRHHCCPGCGVFCSQGEFLECFCIKKQVHLFHKSCQIVQGIGPNKQHCPHCNNVSDLRCVRLEMNGAINNVYYLSQNPILKTPRAKITLCKLKELPALTGPMDDPGVEYIIPETKKILSLAGLPLGPSRKQLENLLTALSVEKQSPSIRFTNKNFYAVSKTGEVDKVLGLLAQGFDPNYTFEENDNETPLHTAAAAGHLVIVHLLIQAGASPNVLNKNMDTPLTLAVINKHPAVVKYLIKAGAAPDIRAEDGMTALHLASKNGSFESVFHIINAGKMNINLQDDGGWTPLVWATEHKHLGIVKLLISKGSDPNILDDEENSGLHWAAYSGDVNIAYIYIEMGVDVNAINIHGDTPLHVAARRDNYECVVLLLSRGADLTLLNKNNESPLMCCVKNSQSAMALKINCELRRFASIRKLNSDRLLHRDIAKGKEYYQIPIVNGVDNEPIPVDFMYVIENCETSPINIDRVITSLQSCKCEDDCTSDSCICAAISFRCWYDRDGKLVPEFNLMDPPMIFECNRACSCWKSCYNRVVQFGVRTQSKGWGVRPLKDIPKGTFVCEYIGEIITDSEADRREDDSYLFDLDNRDGETYCLDARFYGNVSRFINHACSPNLTPVKVFVDHQDLSYPRIALFANRDIKAFEELGFDYGEKFWVIKYRWFTCDCGFSECKYSKETIGLTLENYYKRIREEQTQDVSAMQDS</sequence>
<accession>A0A3S3R0D3</accession>
<dbReference type="Pfam" id="PF00856">
    <property type="entry name" value="SET"/>
    <property type="match status" value="1"/>
</dbReference>
<dbReference type="GO" id="GO:0044218">
    <property type="term" value="C:other organism cell membrane"/>
    <property type="evidence" value="ECO:0007669"/>
    <property type="project" value="UniProtKB-KW"/>
</dbReference>
<evidence type="ECO:0000256" key="10">
    <source>
        <dbReference type="PROSITE-ProRule" id="PRU00023"/>
    </source>
</evidence>
<evidence type="ECO:0000256" key="9">
    <source>
        <dbReference type="ARBA" id="ARBA00023298"/>
    </source>
</evidence>
<dbReference type="GO" id="GO:0046974">
    <property type="term" value="F:histone H3K9 methyltransferase activity"/>
    <property type="evidence" value="ECO:0007669"/>
    <property type="project" value="TreeGrafter"/>
</dbReference>
<dbReference type="OrthoDB" id="616263at2759"/>
<comment type="caution">
    <text evidence="14">The sequence shown here is derived from an EMBL/GenBank/DDBJ whole genome shotgun (WGS) entry which is preliminary data.</text>
</comment>
<dbReference type="PROSITE" id="PS50280">
    <property type="entry name" value="SET"/>
    <property type="match status" value="1"/>
</dbReference>
<keyword evidence="9" id="KW-0472">Membrane</keyword>
<feature type="compositionally biased region" description="Polar residues" evidence="11">
    <location>
        <begin position="156"/>
        <end position="166"/>
    </location>
</feature>
<evidence type="ECO:0000256" key="2">
    <source>
        <dbReference type="ARBA" id="ARBA00004286"/>
    </source>
</evidence>
<feature type="region of interest" description="Disordered" evidence="11">
    <location>
        <begin position="132"/>
        <end position="188"/>
    </location>
</feature>
<dbReference type="PROSITE" id="PS50867">
    <property type="entry name" value="PRE_SET"/>
    <property type="match status" value="1"/>
</dbReference>
<dbReference type="GO" id="GO:0008270">
    <property type="term" value="F:zinc ion binding"/>
    <property type="evidence" value="ECO:0007669"/>
    <property type="project" value="InterPro"/>
</dbReference>
<feature type="compositionally biased region" description="Polar residues" evidence="11">
    <location>
        <begin position="374"/>
        <end position="387"/>
    </location>
</feature>
<evidence type="ECO:0000256" key="8">
    <source>
        <dbReference type="ARBA" id="ARBA00023028"/>
    </source>
</evidence>
<dbReference type="PANTHER" id="PTHR46307:SF4">
    <property type="entry name" value="G9A, ISOFORM B"/>
    <property type="match status" value="1"/>
</dbReference>
<keyword evidence="8" id="KW-0638">Presynaptic neurotoxin</keyword>
<keyword evidence="4" id="KW-0268">Exocytosis</keyword>
<dbReference type="InterPro" id="IPR007728">
    <property type="entry name" value="Pre-SET_dom"/>
</dbReference>
<keyword evidence="8" id="KW-0800">Toxin</keyword>
<dbReference type="SMART" id="SM00468">
    <property type="entry name" value="PreSET"/>
    <property type="match status" value="1"/>
</dbReference>
<dbReference type="Pfam" id="PF21533">
    <property type="entry name" value="EHMT1-2_CRR"/>
    <property type="match status" value="1"/>
</dbReference>
<dbReference type="CDD" id="cd20905">
    <property type="entry name" value="EHMT_ZBD"/>
    <property type="match status" value="1"/>
</dbReference>
<keyword evidence="7" id="KW-0949">S-adenosyl-L-methionine</keyword>
<dbReference type="InterPro" id="IPR046341">
    <property type="entry name" value="SET_dom_sf"/>
</dbReference>
<dbReference type="PANTHER" id="PTHR46307">
    <property type="entry name" value="G9A, ISOFORM B"/>
    <property type="match status" value="1"/>
</dbReference>
<feature type="repeat" description="ANK" evidence="10">
    <location>
        <begin position="686"/>
        <end position="718"/>
    </location>
</feature>
<evidence type="ECO:0000313" key="14">
    <source>
        <dbReference type="EMBL" id="RWS16657.1"/>
    </source>
</evidence>
<dbReference type="EMBL" id="NCKU01000194">
    <property type="protein sequence ID" value="RWS16657.1"/>
    <property type="molecule type" value="Genomic_DNA"/>
</dbReference>
<evidence type="ECO:0000256" key="6">
    <source>
        <dbReference type="ARBA" id="ARBA00022603"/>
    </source>
</evidence>
<dbReference type="Pfam" id="PF05033">
    <property type="entry name" value="Pre-SET"/>
    <property type="match status" value="1"/>
</dbReference>
<dbReference type="PRINTS" id="PR01415">
    <property type="entry name" value="ANKYRIN"/>
</dbReference>
<dbReference type="GO" id="GO:0032259">
    <property type="term" value="P:methylation"/>
    <property type="evidence" value="ECO:0007669"/>
    <property type="project" value="UniProtKB-KW"/>
</dbReference>
<evidence type="ECO:0000256" key="7">
    <source>
        <dbReference type="ARBA" id="ARBA00022691"/>
    </source>
</evidence>
<dbReference type="AlphaFoldDB" id="A0A3S3R0D3"/>
<evidence type="ECO:0000259" key="13">
    <source>
        <dbReference type="PROSITE" id="PS50867"/>
    </source>
</evidence>
<feature type="repeat" description="ANK" evidence="10">
    <location>
        <begin position="786"/>
        <end position="818"/>
    </location>
</feature>
<dbReference type="PROSITE" id="PS50297">
    <property type="entry name" value="ANK_REP_REGION"/>
    <property type="match status" value="6"/>
</dbReference>
<keyword evidence="5" id="KW-1052">Target cell membrane</keyword>
<evidence type="ECO:0000256" key="4">
    <source>
        <dbReference type="ARBA" id="ARBA00022483"/>
    </source>
</evidence>
<keyword evidence="10" id="KW-0040">ANK repeat</keyword>
<organism evidence="14 15">
    <name type="scientific">Dinothrombium tinctorium</name>
    <dbReference type="NCBI Taxonomy" id="1965070"/>
    <lineage>
        <taxon>Eukaryota</taxon>
        <taxon>Metazoa</taxon>
        <taxon>Ecdysozoa</taxon>
        <taxon>Arthropoda</taxon>
        <taxon>Chelicerata</taxon>
        <taxon>Arachnida</taxon>
        <taxon>Acari</taxon>
        <taxon>Acariformes</taxon>
        <taxon>Trombidiformes</taxon>
        <taxon>Prostigmata</taxon>
        <taxon>Anystina</taxon>
        <taxon>Parasitengona</taxon>
        <taxon>Trombidioidea</taxon>
        <taxon>Trombidiidae</taxon>
        <taxon>Dinothrombium</taxon>
    </lineage>
</organism>